<dbReference type="InterPro" id="IPR013083">
    <property type="entry name" value="Znf_RING/FYVE/PHD"/>
</dbReference>
<name>A0A2P0VNP4_9VIRU</name>
<dbReference type="Proteomes" id="UP000244773">
    <property type="component" value="Segment"/>
</dbReference>
<evidence type="ECO:0000256" key="1">
    <source>
        <dbReference type="PROSITE-ProRule" id="PRU00175"/>
    </source>
</evidence>
<dbReference type="SUPFAM" id="SSF57850">
    <property type="entry name" value="RING/U-box"/>
    <property type="match status" value="1"/>
</dbReference>
<organism evidence="3">
    <name type="scientific">Tetraselmis virus 1</name>
    <dbReference type="NCBI Taxonomy" id="2060617"/>
    <lineage>
        <taxon>Viruses</taxon>
        <taxon>Varidnaviria</taxon>
        <taxon>Bamfordvirae</taxon>
        <taxon>Nucleocytoviricota</taxon>
        <taxon>Megaviricetes</taxon>
        <taxon>Imitervirales</taxon>
        <taxon>Allomimiviridae</taxon>
        <taxon>Oceanusvirus</taxon>
        <taxon>Oceanusvirus kaneohense</taxon>
    </lineage>
</organism>
<evidence type="ECO:0000313" key="3">
    <source>
        <dbReference type="EMBL" id="AUF82369.1"/>
    </source>
</evidence>
<dbReference type="SMART" id="SM00184">
    <property type="entry name" value="RING"/>
    <property type="match status" value="1"/>
</dbReference>
<keyword evidence="4" id="KW-1185">Reference proteome</keyword>
<accession>A0A2P0VNP4</accession>
<dbReference type="EMBL" id="KY322437">
    <property type="protein sequence ID" value="AUF82369.1"/>
    <property type="molecule type" value="Genomic_DNA"/>
</dbReference>
<dbReference type="InterPro" id="IPR001841">
    <property type="entry name" value="Znf_RING"/>
</dbReference>
<proteinExistence type="predicted"/>
<sequence length="321" mass="36482">MSQSSSHAGLQTTGGGVMKIAPKYINNILRKLSDSDRAQVTKHLYRQDKRRKVAWSNYFSAANKLFRRELALMEAWEITTNLSKELESYKNETIEDRSPGEVQSIGFFREIRELIARNQFCLDFDNTSTTGVAKENSDNIDLQNLCTAQCPSCLEVLKFNQRNFLHPEYPVVLPCGHCSCTKCLVTWRDSPSSGFNCMTCRHSCPGFMKAIKMDVNAESKQWIQNNKSDSEDTVLSSYPGTCVACFDKYERGLELKTCHDNHYVFTGPKGGTKVFLHIDCKSKAITCARCDCQFEDKQIVRFSIKDKSHFCEACFQALNTK</sequence>
<keyword evidence="1" id="KW-0862">Zinc</keyword>
<keyword evidence="1" id="KW-0479">Metal-binding</keyword>
<dbReference type="Gene3D" id="3.30.40.10">
    <property type="entry name" value="Zinc/RING finger domain, C3HC4 (zinc finger)"/>
    <property type="match status" value="1"/>
</dbReference>
<dbReference type="GO" id="GO:0008270">
    <property type="term" value="F:zinc ion binding"/>
    <property type="evidence" value="ECO:0007669"/>
    <property type="project" value="UniProtKB-KW"/>
</dbReference>
<protein>
    <submittedName>
        <fullName evidence="3">Putative RING finger domain-containing protein</fullName>
    </submittedName>
</protein>
<gene>
    <name evidence="3" type="ORF">TetV_277</name>
</gene>
<dbReference type="PROSITE" id="PS50089">
    <property type="entry name" value="ZF_RING_2"/>
    <property type="match status" value="1"/>
</dbReference>
<keyword evidence="1" id="KW-0863">Zinc-finger</keyword>
<reference evidence="3" key="1">
    <citation type="journal article" date="2018" name="Virology">
        <title>A giant virus infecting green algae encodes key fermentation genes.</title>
        <authorList>
            <person name="Schvarcz C.R."/>
            <person name="Steward G.F."/>
        </authorList>
    </citation>
    <scope>NUCLEOTIDE SEQUENCE [LARGE SCALE GENOMIC DNA]</scope>
</reference>
<evidence type="ECO:0000259" key="2">
    <source>
        <dbReference type="PROSITE" id="PS50089"/>
    </source>
</evidence>
<feature type="domain" description="RING-type" evidence="2">
    <location>
        <begin position="150"/>
        <end position="201"/>
    </location>
</feature>
<evidence type="ECO:0000313" key="4">
    <source>
        <dbReference type="Proteomes" id="UP000244773"/>
    </source>
</evidence>